<feature type="domain" description="LysM" evidence="3">
    <location>
        <begin position="333"/>
        <end position="377"/>
    </location>
</feature>
<dbReference type="InterPro" id="IPR008258">
    <property type="entry name" value="Transglycosylase_SLT_dom_1"/>
</dbReference>
<keyword evidence="4" id="KW-0456">Lyase</keyword>
<evidence type="ECO:0000313" key="7">
    <source>
        <dbReference type="Proteomes" id="UP000295794"/>
    </source>
</evidence>
<dbReference type="CDD" id="cd00118">
    <property type="entry name" value="LysM"/>
    <property type="match status" value="2"/>
</dbReference>
<dbReference type="Pfam" id="PF01476">
    <property type="entry name" value="LysM"/>
    <property type="match status" value="3"/>
</dbReference>
<dbReference type="RefSeq" id="WP_115230223.1">
    <property type="nucleotide sequence ID" value="NZ_CAWOLO010000027.1"/>
</dbReference>
<dbReference type="SUPFAM" id="SSF53955">
    <property type="entry name" value="Lysozyme-like"/>
    <property type="match status" value="1"/>
</dbReference>
<dbReference type="PANTHER" id="PTHR33734">
    <property type="entry name" value="LYSM DOMAIN-CONTAINING GPI-ANCHORED PROTEIN 2"/>
    <property type="match status" value="1"/>
</dbReference>
<dbReference type="InterPro" id="IPR000189">
    <property type="entry name" value="Transglyc_AS"/>
</dbReference>
<feature type="chain" id="PRO_5016936768" evidence="2">
    <location>
        <begin position="21"/>
        <end position="518"/>
    </location>
</feature>
<dbReference type="EMBL" id="UGHR01000007">
    <property type="protein sequence ID" value="STR46026.1"/>
    <property type="molecule type" value="Genomic_DNA"/>
</dbReference>
<feature type="domain" description="LysM" evidence="3">
    <location>
        <begin position="476"/>
        <end position="518"/>
    </location>
</feature>
<dbReference type="EC" id="4.2.2.-" evidence="4"/>
<keyword evidence="7" id="KW-1185">Reference proteome</keyword>
<dbReference type="CDD" id="cd16894">
    <property type="entry name" value="MltD-like"/>
    <property type="match status" value="1"/>
</dbReference>
<gene>
    <name evidence="4" type="primary">mltD</name>
    <name evidence="5" type="ORF">EV682_1276</name>
    <name evidence="4" type="ORF">NCTC11159_04630</name>
</gene>
<dbReference type="GO" id="GO:0008932">
    <property type="term" value="F:lytic endotransglycosylase activity"/>
    <property type="evidence" value="ECO:0007669"/>
    <property type="project" value="TreeGrafter"/>
</dbReference>
<dbReference type="PANTHER" id="PTHR33734:SF22">
    <property type="entry name" value="MEMBRANE-BOUND LYTIC MUREIN TRANSGLYCOSYLASE D"/>
    <property type="match status" value="1"/>
</dbReference>
<dbReference type="GO" id="GO:0016020">
    <property type="term" value="C:membrane"/>
    <property type="evidence" value="ECO:0007669"/>
    <property type="project" value="InterPro"/>
</dbReference>
<evidence type="ECO:0000313" key="5">
    <source>
        <dbReference type="EMBL" id="TCU81136.1"/>
    </source>
</evidence>
<dbReference type="InterPro" id="IPR036779">
    <property type="entry name" value="LysM_dom_sf"/>
</dbReference>
<dbReference type="Gene3D" id="3.10.350.10">
    <property type="entry name" value="LysM domain"/>
    <property type="match status" value="3"/>
</dbReference>
<dbReference type="Gene3D" id="1.10.530.10">
    <property type="match status" value="1"/>
</dbReference>
<dbReference type="Proteomes" id="UP000295794">
    <property type="component" value="Unassembled WGS sequence"/>
</dbReference>
<dbReference type="InterPro" id="IPR018392">
    <property type="entry name" value="LysM"/>
</dbReference>
<accession>A0A377T0B7</accession>
<keyword evidence="2" id="KW-0732">Signal</keyword>
<dbReference type="EMBL" id="SMBT01000027">
    <property type="protein sequence ID" value="TCU81136.1"/>
    <property type="molecule type" value="Genomic_DNA"/>
</dbReference>
<dbReference type="PROSITE" id="PS51782">
    <property type="entry name" value="LYSM"/>
    <property type="match status" value="3"/>
</dbReference>
<evidence type="ECO:0000256" key="1">
    <source>
        <dbReference type="ARBA" id="ARBA00007734"/>
    </source>
</evidence>
<dbReference type="AlphaFoldDB" id="A0A377T0B7"/>
<proteinExistence type="inferred from homology"/>
<comment type="similarity">
    <text evidence="1">Belongs to the transglycosylase Slt family.</text>
</comment>
<evidence type="ECO:0000313" key="4">
    <source>
        <dbReference type="EMBL" id="STR46026.1"/>
    </source>
</evidence>
<sequence length="518" mass="57127">MKQSILVGLISGLCSLGSYADTDAPAKLDYQLHNPNFDPQDDTYRTIDALFSDVVSAPEYADLWARVRTGFTIPELDHQLVSKWENYYASRPEYLNRIIKRGTPYLYYVVNEVEKRGMPMEIALLPMIESAFNPRAESSVKAAGMWQFMPATGKDYGLERTWWYDGRRDVVAATSAALDYLSSSYGQFGDWQLALASYNWGPTAVARAVAKNEAASLGTQFIDLRMPDETRNYVPKLLAVRNIIANPGAYGVTLESLPNKPYFATLTVGKHMDVKVAAELAETPVEELLRLNPGFIRPVIAYKDDRSLVLPVAKVAAFQKNLADYDKPLLNWQPYVTKQGESFEQLASAFGVAASELKEINDIGGRERIARGQTILVPKITGLDVSDRQTLTALAANRAAEPVDTGANDKPHAPVLASAEHRVIKGDTAYNIAKRYGMNVAQLQAMNKAADAQVQIGQILRVSARPESVAAGKDGREYIAKRGDTFASISKRYKVATADLKKWNGAKSIQAGTKLVIY</sequence>
<reference evidence="4 6" key="1">
    <citation type="submission" date="2018-06" db="EMBL/GenBank/DDBJ databases">
        <authorList>
            <consortium name="Pathogen Informatics"/>
            <person name="Doyle S."/>
        </authorList>
    </citation>
    <scope>NUCLEOTIDE SEQUENCE [LARGE SCALE GENOMIC DNA]</scope>
    <source>
        <strain evidence="4 6">NCTC11159</strain>
    </source>
</reference>
<dbReference type="SMART" id="SM00257">
    <property type="entry name" value="LysM"/>
    <property type="match status" value="3"/>
</dbReference>
<organism evidence="4 6">
    <name type="scientific">Iodobacter fluviatilis</name>
    <dbReference type="NCBI Taxonomy" id="537"/>
    <lineage>
        <taxon>Bacteria</taxon>
        <taxon>Pseudomonadati</taxon>
        <taxon>Pseudomonadota</taxon>
        <taxon>Betaproteobacteria</taxon>
        <taxon>Neisseriales</taxon>
        <taxon>Chitinibacteraceae</taxon>
        <taxon>Iodobacter</taxon>
    </lineage>
</organism>
<feature type="domain" description="LysM" evidence="3">
    <location>
        <begin position="419"/>
        <end position="462"/>
    </location>
</feature>
<dbReference type="PROSITE" id="PS00922">
    <property type="entry name" value="TRANSGLYCOSYLASE"/>
    <property type="match status" value="1"/>
</dbReference>
<dbReference type="OrthoDB" id="9815002at2"/>
<evidence type="ECO:0000259" key="3">
    <source>
        <dbReference type="PROSITE" id="PS51782"/>
    </source>
</evidence>
<protein>
    <submittedName>
        <fullName evidence="4">Membrane-bound lytic murein transglycosylase D</fullName>
        <ecNumber evidence="4">4.2.2.-</ecNumber>
    </submittedName>
</protein>
<dbReference type="Pfam" id="PF01464">
    <property type="entry name" value="SLT"/>
    <property type="match status" value="1"/>
</dbReference>
<feature type="signal peptide" evidence="2">
    <location>
        <begin position="1"/>
        <end position="20"/>
    </location>
</feature>
<dbReference type="GO" id="GO:0000270">
    <property type="term" value="P:peptidoglycan metabolic process"/>
    <property type="evidence" value="ECO:0007669"/>
    <property type="project" value="InterPro"/>
</dbReference>
<reference evidence="5 7" key="2">
    <citation type="submission" date="2019-03" db="EMBL/GenBank/DDBJ databases">
        <title>Genomic Encyclopedia of Type Strains, Phase IV (KMG-IV): sequencing the most valuable type-strain genomes for metagenomic binning, comparative biology and taxonomic classification.</title>
        <authorList>
            <person name="Goeker M."/>
        </authorList>
    </citation>
    <scope>NUCLEOTIDE SEQUENCE [LARGE SCALE GENOMIC DNA]</scope>
    <source>
        <strain evidence="5 7">DSM 3764</strain>
    </source>
</reference>
<name>A0A377T0B7_9NEIS</name>
<dbReference type="InterPro" id="IPR023346">
    <property type="entry name" value="Lysozyme-like_dom_sf"/>
</dbReference>
<evidence type="ECO:0000256" key="2">
    <source>
        <dbReference type="SAM" id="SignalP"/>
    </source>
</evidence>
<dbReference type="SUPFAM" id="SSF54106">
    <property type="entry name" value="LysM domain"/>
    <property type="match status" value="3"/>
</dbReference>
<evidence type="ECO:0000313" key="6">
    <source>
        <dbReference type="Proteomes" id="UP000255108"/>
    </source>
</evidence>
<dbReference type="Proteomes" id="UP000255108">
    <property type="component" value="Unassembled WGS sequence"/>
</dbReference>